<dbReference type="AlphaFoldDB" id="A0A238VPK9"/>
<evidence type="ECO:0000256" key="7">
    <source>
        <dbReference type="ARBA" id="ARBA00022833"/>
    </source>
</evidence>
<reference evidence="15" key="1">
    <citation type="submission" date="2017-06" db="EMBL/GenBank/DDBJ databases">
        <authorList>
            <person name="Varghese N."/>
            <person name="Submissions S."/>
        </authorList>
    </citation>
    <scope>NUCLEOTIDE SEQUENCE [LARGE SCALE GENOMIC DNA]</scope>
    <source>
        <strain evidence="15">DSM 27993</strain>
    </source>
</reference>
<evidence type="ECO:0000256" key="1">
    <source>
        <dbReference type="ARBA" id="ARBA00001911"/>
    </source>
</evidence>
<evidence type="ECO:0000259" key="13">
    <source>
        <dbReference type="Pfam" id="PF24621"/>
    </source>
</evidence>
<organism evidence="14 15">
    <name type="scientific">Lutibacter flavus</name>
    <dbReference type="NCBI Taxonomy" id="691689"/>
    <lineage>
        <taxon>Bacteria</taxon>
        <taxon>Pseudomonadati</taxon>
        <taxon>Bacteroidota</taxon>
        <taxon>Flavobacteriia</taxon>
        <taxon>Flavobacteriales</taxon>
        <taxon>Flavobacteriaceae</taxon>
        <taxon>Lutibacter</taxon>
    </lineage>
</organism>
<dbReference type="EC" id="4.2.3.4" evidence="11"/>
<dbReference type="InterPro" id="IPR030963">
    <property type="entry name" value="DHQ_synth_fam"/>
</dbReference>
<dbReference type="GO" id="GO:0046872">
    <property type="term" value="F:metal ion binding"/>
    <property type="evidence" value="ECO:0007669"/>
    <property type="project" value="UniProtKB-KW"/>
</dbReference>
<dbReference type="CDD" id="cd08195">
    <property type="entry name" value="DHQS"/>
    <property type="match status" value="1"/>
</dbReference>
<evidence type="ECO:0000256" key="3">
    <source>
        <dbReference type="ARBA" id="ARBA00001947"/>
    </source>
</evidence>
<dbReference type="InterPro" id="IPR050071">
    <property type="entry name" value="Dehydroquinate_synthase"/>
</dbReference>
<name>A0A238VPK9_9FLAO</name>
<dbReference type="GO" id="GO:0009073">
    <property type="term" value="P:aromatic amino acid family biosynthetic process"/>
    <property type="evidence" value="ECO:0007669"/>
    <property type="project" value="InterPro"/>
</dbReference>
<evidence type="ECO:0000313" key="15">
    <source>
        <dbReference type="Proteomes" id="UP000198412"/>
    </source>
</evidence>
<evidence type="ECO:0000256" key="9">
    <source>
        <dbReference type="ARBA" id="ARBA00023239"/>
    </source>
</evidence>
<dbReference type="InterPro" id="IPR056179">
    <property type="entry name" value="DHQS_C"/>
</dbReference>
<keyword evidence="15" id="KW-1185">Reference proteome</keyword>
<dbReference type="PANTHER" id="PTHR43622">
    <property type="entry name" value="3-DEHYDROQUINATE SYNTHASE"/>
    <property type="match status" value="1"/>
</dbReference>
<dbReference type="Gene3D" id="3.40.50.1970">
    <property type="match status" value="1"/>
</dbReference>
<dbReference type="GO" id="GO:0003856">
    <property type="term" value="F:3-dehydroquinate synthase activity"/>
    <property type="evidence" value="ECO:0007669"/>
    <property type="project" value="UniProtKB-UniRule"/>
</dbReference>
<dbReference type="FunFam" id="3.40.50.1970:FF:000007">
    <property type="entry name" value="Pentafunctional AROM polypeptide"/>
    <property type="match status" value="1"/>
</dbReference>
<evidence type="ECO:0000256" key="4">
    <source>
        <dbReference type="ARBA" id="ARBA00003485"/>
    </source>
</evidence>
<dbReference type="InterPro" id="IPR030960">
    <property type="entry name" value="DHQS/DOIS_N"/>
</dbReference>
<dbReference type="InterPro" id="IPR016037">
    <property type="entry name" value="DHQ_synth_AroB"/>
</dbReference>
<comment type="function">
    <text evidence="4">Catalyzes the conversion of 3-deoxy-D-arabino-heptulosonate 7-phosphate (DAHP) to dehydroquinate (DHQ).</text>
</comment>
<protein>
    <recommendedName>
        <fullName evidence="11">3-dehydroquinate synthase</fullName>
        <ecNumber evidence="11">4.2.3.4</ecNumber>
    </recommendedName>
</protein>
<evidence type="ECO:0000256" key="10">
    <source>
        <dbReference type="ARBA" id="ARBA00023285"/>
    </source>
</evidence>
<sequence>MQPILPILSNNYFVNFQEDAYAKLNSYIVTNLPSKIFILVDENTNENCLPILMQELETTIGIEIIEIEAGEENKNLDTCSGVWLALTELGADRKSLLINLGGGVITDLGGFVASCFKRGISFINIPTTLLSMVDASVGGKTGVDLGVLKNQIGLFSDPEMVLIDTTYLDTVTEREIRSGLAEIIKYGLTYDVNLWNKINDFKELNLNNITTLIHRSIEIKNEVVTEDPKEAGIRKVLNYGHTLGHAIESYFLESNDKENLTHGEAIAIGMITEAYLSEKLLNFSSDKLNHIKQKLIKIYGKVIIEPQDYNAIMELLIHDKKNVSGQVNFVLLTDYEHFKFDCVVKKDLLIHALDYYNS</sequence>
<feature type="domain" description="3-dehydroquinate synthase C-terminal" evidence="13">
    <location>
        <begin position="179"/>
        <end position="322"/>
    </location>
</feature>
<dbReference type="GO" id="GO:0009423">
    <property type="term" value="P:chorismate biosynthetic process"/>
    <property type="evidence" value="ECO:0007669"/>
    <property type="project" value="UniProtKB-UniRule"/>
</dbReference>
<dbReference type="GO" id="GO:0005737">
    <property type="term" value="C:cytoplasm"/>
    <property type="evidence" value="ECO:0007669"/>
    <property type="project" value="InterPro"/>
</dbReference>
<dbReference type="GO" id="GO:0000166">
    <property type="term" value="F:nucleotide binding"/>
    <property type="evidence" value="ECO:0007669"/>
    <property type="project" value="UniProtKB-KW"/>
</dbReference>
<dbReference type="SUPFAM" id="SSF56796">
    <property type="entry name" value="Dehydroquinate synthase-like"/>
    <property type="match status" value="1"/>
</dbReference>
<dbReference type="Gene3D" id="1.20.1090.10">
    <property type="entry name" value="Dehydroquinate synthase-like - alpha domain"/>
    <property type="match status" value="1"/>
</dbReference>
<dbReference type="EMBL" id="FZNX01000001">
    <property type="protein sequence ID" value="SNR36094.1"/>
    <property type="molecule type" value="Genomic_DNA"/>
</dbReference>
<dbReference type="Pfam" id="PF24621">
    <property type="entry name" value="DHQS_C"/>
    <property type="match status" value="1"/>
</dbReference>
<keyword evidence="8" id="KW-0520">NAD</keyword>
<evidence type="ECO:0000259" key="12">
    <source>
        <dbReference type="Pfam" id="PF01761"/>
    </source>
</evidence>
<dbReference type="PANTHER" id="PTHR43622:SF1">
    <property type="entry name" value="3-DEHYDROQUINATE SYNTHASE"/>
    <property type="match status" value="1"/>
</dbReference>
<keyword evidence="10" id="KW-0170">Cobalt</keyword>
<evidence type="ECO:0000256" key="11">
    <source>
        <dbReference type="NCBIfam" id="TIGR01357"/>
    </source>
</evidence>
<keyword evidence="6" id="KW-0547">Nucleotide-binding</keyword>
<evidence type="ECO:0000256" key="6">
    <source>
        <dbReference type="ARBA" id="ARBA00022741"/>
    </source>
</evidence>
<keyword evidence="5" id="KW-0479">Metal-binding</keyword>
<evidence type="ECO:0000256" key="8">
    <source>
        <dbReference type="ARBA" id="ARBA00023027"/>
    </source>
</evidence>
<dbReference type="Pfam" id="PF01761">
    <property type="entry name" value="DHQ_synthase"/>
    <property type="match status" value="1"/>
</dbReference>
<proteinExistence type="predicted"/>
<comment type="cofactor">
    <cofactor evidence="3">
        <name>Zn(2+)</name>
        <dbReference type="ChEBI" id="CHEBI:29105"/>
    </cofactor>
</comment>
<evidence type="ECO:0000313" key="14">
    <source>
        <dbReference type="EMBL" id="SNR36094.1"/>
    </source>
</evidence>
<gene>
    <name evidence="14" type="ORF">SAMN04488111_0815</name>
</gene>
<comment type="cofactor">
    <cofactor evidence="2">
        <name>Co(2+)</name>
        <dbReference type="ChEBI" id="CHEBI:48828"/>
    </cofactor>
</comment>
<keyword evidence="7" id="KW-0862">Zinc</keyword>
<dbReference type="PIRSF" id="PIRSF001455">
    <property type="entry name" value="DHQ_synth"/>
    <property type="match status" value="1"/>
</dbReference>
<keyword evidence="9" id="KW-0456">Lyase</keyword>
<accession>A0A238VPK9</accession>
<feature type="domain" description="3-dehydroquinate synthase N-terminal" evidence="12">
    <location>
        <begin position="65"/>
        <end position="177"/>
    </location>
</feature>
<dbReference type="NCBIfam" id="TIGR01357">
    <property type="entry name" value="aroB"/>
    <property type="match status" value="1"/>
</dbReference>
<evidence type="ECO:0000256" key="5">
    <source>
        <dbReference type="ARBA" id="ARBA00022723"/>
    </source>
</evidence>
<comment type="cofactor">
    <cofactor evidence="1">
        <name>NAD(+)</name>
        <dbReference type="ChEBI" id="CHEBI:57540"/>
    </cofactor>
</comment>
<dbReference type="Proteomes" id="UP000198412">
    <property type="component" value="Unassembled WGS sequence"/>
</dbReference>
<evidence type="ECO:0000256" key="2">
    <source>
        <dbReference type="ARBA" id="ARBA00001941"/>
    </source>
</evidence>